<dbReference type="InterPro" id="IPR012074">
    <property type="entry name" value="GAF_ANTAR"/>
</dbReference>
<dbReference type="SMART" id="SM01012">
    <property type="entry name" value="ANTAR"/>
    <property type="match status" value="1"/>
</dbReference>
<dbReference type="RefSeq" id="WP_255060460.1">
    <property type="nucleotide sequence ID" value="NZ_JANDBD010000005.1"/>
</dbReference>
<dbReference type="Gene3D" id="3.30.450.40">
    <property type="match status" value="1"/>
</dbReference>
<sequence>MTDTDPRTENSLLADADAAQAAADLVAVAATTLTASELGRMLLNVGRTVTDEDDLLQLLQQFVEIAHQAIEGADSSGVTIDMGGRTYTAVHTDDRTLEVDLKQYNAGEGPCLHAARTGTVVRTDADSAQQAWPEFAAAARAEGIRSFLAAPLFANEQAIGSFNLYGRTSAAFDRIDADVLDLLTTAVSRAIADFARFQSANRVAETIAHALESRPSIEQAKGMLMALHQVDADTAFDMLRRESQAKNVKLHTVAADLVQRLSAAGPAAMA</sequence>
<accession>A0ABT1M410</accession>
<keyword evidence="1" id="KW-0808">Transferase</keyword>
<feature type="domain" description="ANTAR" evidence="5">
    <location>
        <begin position="197"/>
        <end position="258"/>
    </location>
</feature>
<keyword evidence="7" id="KW-1185">Reference proteome</keyword>
<dbReference type="Gene3D" id="1.10.10.10">
    <property type="entry name" value="Winged helix-like DNA-binding domain superfamily/Winged helix DNA-binding domain"/>
    <property type="match status" value="1"/>
</dbReference>
<dbReference type="InterPro" id="IPR011006">
    <property type="entry name" value="CheY-like_superfamily"/>
</dbReference>
<dbReference type="EMBL" id="JANDBD010000005">
    <property type="protein sequence ID" value="MCP9273167.1"/>
    <property type="molecule type" value="Genomic_DNA"/>
</dbReference>
<dbReference type="InterPro" id="IPR005561">
    <property type="entry name" value="ANTAR"/>
</dbReference>
<reference evidence="6 7" key="1">
    <citation type="submission" date="2022-06" db="EMBL/GenBank/DDBJ databases">
        <title>Mycolicibacterium sp. CAU 1645 isolated from seawater.</title>
        <authorList>
            <person name="Kim W."/>
        </authorList>
    </citation>
    <scope>NUCLEOTIDE SEQUENCE [LARGE SCALE GENOMIC DNA]</scope>
    <source>
        <strain evidence="6 7">CAU 1645</strain>
    </source>
</reference>
<evidence type="ECO:0000256" key="4">
    <source>
        <dbReference type="ARBA" id="ARBA00023163"/>
    </source>
</evidence>
<dbReference type="Pfam" id="PF13185">
    <property type="entry name" value="GAF_2"/>
    <property type="match status" value="1"/>
</dbReference>
<dbReference type="SUPFAM" id="SSF55781">
    <property type="entry name" value="GAF domain-like"/>
    <property type="match status" value="1"/>
</dbReference>
<evidence type="ECO:0000259" key="5">
    <source>
        <dbReference type="PROSITE" id="PS50921"/>
    </source>
</evidence>
<name>A0ABT1M410_9MYCO</name>
<proteinExistence type="predicted"/>
<gene>
    <name evidence="6" type="ORF">NM203_13325</name>
</gene>
<comment type="caution">
    <text evidence="6">The sequence shown here is derived from an EMBL/GenBank/DDBJ whole genome shotgun (WGS) entry which is preliminary data.</text>
</comment>
<keyword evidence="3" id="KW-0805">Transcription regulation</keyword>
<dbReference type="InterPro" id="IPR003018">
    <property type="entry name" value="GAF"/>
</dbReference>
<protein>
    <submittedName>
        <fullName evidence="6">GAF and ANTAR domain-containing protein</fullName>
    </submittedName>
</protein>
<dbReference type="PROSITE" id="PS50921">
    <property type="entry name" value="ANTAR"/>
    <property type="match status" value="1"/>
</dbReference>
<evidence type="ECO:0000313" key="7">
    <source>
        <dbReference type="Proteomes" id="UP001651690"/>
    </source>
</evidence>
<organism evidence="6 7">
    <name type="scientific">Mycolicibacterium arenosum</name>
    <dbReference type="NCBI Taxonomy" id="2952157"/>
    <lineage>
        <taxon>Bacteria</taxon>
        <taxon>Bacillati</taxon>
        <taxon>Actinomycetota</taxon>
        <taxon>Actinomycetes</taxon>
        <taxon>Mycobacteriales</taxon>
        <taxon>Mycobacteriaceae</taxon>
        <taxon>Mycolicibacterium</taxon>
    </lineage>
</organism>
<dbReference type="SUPFAM" id="SSF52172">
    <property type="entry name" value="CheY-like"/>
    <property type="match status" value="1"/>
</dbReference>
<evidence type="ECO:0000256" key="1">
    <source>
        <dbReference type="ARBA" id="ARBA00022679"/>
    </source>
</evidence>
<dbReference type="PIRSF" id="PIRSF036625">
    <property type="entry name" value="GAF_ANTAR"/>
    <property type="match status" value="1"/>
</dbReference>
<dbReference type="SMART" id="SM00065">
    <property type="entry name" value="GAF"/>
    <property type="match status" value="1"/>
</dbReference>
<dbReference type="Proteomes" id="UP001651690">
    <property type="component" value="Unassembled WGS sequence"/>
</dbReference>
<dbReference type="InterPro" id="IPR029016">
    <property type="entry name" value="GAF-like_dom_sf"/>
</dbReference>
<dbReference type="InterPro" id="IPR036388">
    <property type="entry name" value="WH-like_DNA-bd_sf"/>
</dbReference>
<evidence type="ECO:0000313" key="6">
    <source>
        <dbReference type="EMBL" id="MCP9273167.1"/>
    </source>
</evidence>
<keyword evidence="4" id="KW-0804">Transcription</keyword>
<evidence type="ECO:0000256" key="3">
    <source>
        <dbReference type="ARBA" id="ARBA00023015"/>
    </source>
</evidence>
<evidence type="ECO:0000256" key="2">
    <source>
        <dbReference type="ARBA" id="ARBA00022777"/>
    </source>
</evidence>
<dbReference type="Pfam" id="PF03861">
    <property type="entry name" value="ANTAR"/>
    <property type="match status" value="1"/>
</dbReference>
<keyword evidence="2" id="KW-0418">Kinase</keyword>